<gene>
    <name evidence="1" type="ORF">S01H1_57418</name>
</gene>
<proteinExistence type="predicted"/>
<evidence type="ECO:0000313" key="1">
    <source>
        <dbReference type="EMBL" id="GAG26214.1"/>
    </source>
</evidence>
<organism evidence="1">
    <name type="scientific">marine sediment metagenome</name>
    <dbReference type="NCBI Taxonomy" id="412755"/>
    <lineage>
        <taxon>unclassified sequences</taxon>
        <taxon>metagenomes</taxon>
        <taxon>ecological metagenomes</taxon>
    </lineage>
</organism>
<dbReference type="EMBL" id="BARS01037444">
    <property type="protein sequence ID" value="GAG26214.1"/>
    <property type="molecule type" value="Genomic_DNA"/>
</dbReference>
<dbReference type="InterPro" id="IPR009014">
    <property type="entry name" value="Transketo_C/PFOR_II"/>
</dbReference>
<name>X0W5P6_9ZZZZ</name>
<feature type="non-terminal residue" evidence="1">
    <location>
        <position position="248"/>
    </location>
</feature>
<reference evidence="1" key="1">
    <citation type="journal article" date="2014" name="Front. Microbiol.">
        <title>High frequency of phylogenetically diverse reductive dehalogenase-homologous genes in deep subseafloor sedimentary metagenomes.</title>
        <authorList>
            <person name="Kawai M."/>
            <person name="Futagami T."/>
            <person name="Toyoda A."/>
            <person name="Takaki Y."/>
            <person name="Nishi S."/>
            <person name="Hori S."/>
            <person name="Arai W."/>
            <person name="Tsubouchi T."/>
            <person name="Morono Y."/>
            <person name="Uchiyama I."/>
            <person name="Ito T."/>
            <person name="Fujiyama A."/>
            <person name="Inagaki F."/>
            <person name="Takami H."/>
        </authorList>
    </citation>
    <scope>NUCLEOTIDE SEQUENCE</scope>
    <source>
        <strain evidence="1">Expedition CK06-06</strain>
    </source>
</reference>
<comment type="caution">
    <text evidence="1">The sequence shown here is derived from an EMBL/GenBank/DDBJ whole genome shotgun (WGS) entry which is preliminary data.</text>
</comment>
<protein>
    <submittedName>
        <fullName evidence="1">Uncharacterized protein</fullName>
    </submittedName>
</protein>
<sequence length="248" mass="28019">MISADDPGGLSSQNEEDTRILVHQYAHIPIFDPCSPQEAKAMVKDAFDLSERTELVFCLRPVTRVCHARGIVAFEDLPKDLPPAHYEPDRSRFIMSAVEMPEFGGLKRPQIRHRWLNEKQHLLKEIAEESPYNWIEKAPGTIGIVGCGMGYTLIKEAEQFLEERIPVLKLGTLPIPRKKIRAFVDGLEKIIVFEETEPFVEGLIKKLFHEEGIKVEVLGRSGFVPSDGELNVQIVLDTIKQAVPSLRV</sequence>
<dbReference type="SUPFAM" id="SSF52922">
    <property type="entry name" value="TK C-terminal domain-like"/>
    <property type="match status" value="1"/>
</dbReference>
<accession>X0W5P6</accession>
<dbReference type="InterPro" id="IPR029061">
    <property type="entry name" value="THDP-binding"/>
</dbReference>
<dbReference type="AlphaFoldDB" id="X0W5P6"/>
<dbReference type="Gene3D" id="3.40.50.970">
    <property type="match status" value="1"/>
</dbReference>
<dbReference type="SUPFAM" id="SSF52518">
    <property type="entry name" value="Thiamin diphosphate-binding fold (THDP-binding)"/>
    <property type="match status" value="1"/>
</dbReference>